<organism evidence="2 3">
    <name type="scientific">Rhizobium giardinii</name>
    <dbReference type="NCBI Taxonomy" id="56731"/>
    <lineage>
        <taxon>Bacteria</taxon>
        <taxon>Pseudomonadati</taxon>
        <taxon>Pseudomonadota</taxon>
        <taxon>Alphaproteobacteria</taxon>
        <taxon>Hyphomicrobiales</taxon>
        <taxon>Rhizobiaceae</taxon>
        <taxon>Rhizobium/Agrobacterium group</taxon>
        <taxon>Rhizobium</taxon>
    </lineage>
</organism>
<keyword evidence="3" id="KW-1185">Reference proteome</keyword>
<dbReference type="InterPro" id="IPR022742">
    <property type="entry name" value="Hydrolase_4"/>
</dbReference>
<reference evidence="2 3" key="1">
    <citation type="submission" date="2020-08" db="EMBL/GenBank/DDBJ databases">
        <title>Genomic Encyclopedia of Type Strains, Phase IV (KMG-V): Genome sequencing to study the core and pangenomes of soil and plant-associated prokaryotes.</title>
        <authorList>
            <person name="Whitman W."/>
        </authorList>
    </citation>
    <scope>NUCLEOTIDE SEQUENCE [LARGE SCALE GENOMIC DNA]</scope>
    <source>
        <strain evidence="2 3">SEMIA 4084</strain>
    </source>
</reference>
<dbReference type="GO" id="GO:0016787">
    <property type="term" value="F:hydrolase activity"/>
    <property type="evidence" value="ECO:0007669"/>
    <property type="project" value="UniProtKB-KW"/>
</dbReference>
<gene>
    <name evidence="2" type="ORF">GGD55_001268</name>
</gene>
<dbReference type="RefSeq" id="WP_018324848.1">
    <property type="nucleotide sequence ID" value="NZ_JACHBK010000003.1"/>
</dbReference>
<dbReference type="InterPro" id="IPR029058">
    <property type="entry name" value="AB_hydrolase_fold"/>
</dbReference>
<dbReference type="EMBL" id="JACHBK010000003">
    <property type="protein sequence ID" value="MBB5534585.1"/>
    <property type="molecule type" value="Genomic_DNA"/>
</dbReference>
<dbReference type="Gene3D" id="3.40.50.1820">
    <property type="entry name" value="alpha/beta hydrolase"/>
    <property type="match status" value="1"/>
</dbReference>
<dbReference type="AlphaFoldDB" id="A0A7W8UAQ3"/>
<comment type="caution">
    <text evidence="2">The sequence shown here is derived from an EMBL/GenBank/DDBJ whole genome shotgun (WGS) entry which is preliminary data.</text>
</comment>
<dbReference type="Proteomes" id="UP000585507">
    <property type="component" value="Unassembled WGS sequence"/>
</dbReference>
<dbReference type="Pfam" id="PF12146">
    <property type="entry name" value="Hydrolase_4"/>
    <property type="match status" value="1"/>
</dbReference>
<accession>A0A7W8UAQ3</accession>
<evidence type="ECO:0000313" key="3">
    <source>
        <dbReference type="Proteomes" id="UP000585507"/>
    </source>
</evidence>
<evidence type="ECO:0000313" key="2">
    <source>
        <dbReference type="EMBL" id="MBB5534585.1"/>
    </source>
</evidence>
<keyword evidence="2" id="KW-0378">Hydrolase</keyword>
<proteinExistence type="predicted"/>
<dbReference type="SUPFAM" id="SSF53474">
    <property type="entry name" value="alpha/beta-Hydrolases"/>
    <property type="match status" value="1"/>
</dbReference>
<sequence length="296" mass="31199">MMTKPFAVAPIDDIEARLAAAESAFPDIRPGLAKEIVWLDPAGKSRTALAVTYIHGFSASKGEVRPLPDLVATALGANLFYTRLAGHGRSPDAMPECSVEAWKKDMAEALDIAKQIGERTLIIATSTGASLATWALSQPGLSASVAGAVFLAPNFRIRGRGAGLLTAPFAAAGARLLLGPRRGFVPSNALHAAYWTNDYPVAALLPMAALVRQVRDLPFERIATPVLFIHSPKDQVVDPVETAGIARRWGGPATLLDPGDIGDPFGHVIAGDALSPKTTAAIAADIIKWFNNISQP</sequence>
<name>A0A7W8UAQ3_9HYPH</name>
<protein>
    <submittedName>
        <fullName evidence="2">Alpha-beta hydrolase superfamily lysophospholipase</fullName>
    </submittedName>
</protein>
<evidence type="ECO:0000259" key="1">
    <source>
        <dbReference type="Pfam" id="PF12146"/>
    </source>
</evidence>
<feature type="domain" description="Serine aminopeptidase S33" evidence="1">
    <location>
        <begin position="50"/>
        <end position="248"/>
    </location>
</feature>